<dbReference type="RefSeq" id="WP_169705692.1">
    <property type="nucleotide sequence ID" value="NZ_CP051651.1"/>
</dbReference>
<proteinExistence type="predicted"/>
<dbReference type="GO" id="GO:0008168">
    <property type="term" value="F:methyltransferase activity"/>
    <property type="evidence" value="ECO:0007669"/>
    <property type="project" value="UniProtKB-KW"/>
</dbReference>
<feature type="compositionally biased region" description="Polar residues" evidence="1">
    <location>
        <begin position="19"/>
        <end position="28"/>
    </location>
</feature>
<dbReference type="GO" id="GO:0032259">
    <property type="term" value="P:methylation"/>
    <property type="evidence" value="ECO:0007669"/>
    <property type="project" value="UniProtKB-KW"/>
</dbReference>
<keyword evidence="3" id="KW-0808">Transferase</keyword>
<accession>A0A7Z2V983</accession>
<feature type="region of interest" description="Disordered" evidence="1">
    <location>
        <begin position="1"/>
        <end position="28"/>
    </location>
</feature>
<protein>
    <submittedName>
        <fullName evidence="3">Class I SAM-dependent methyltransferase</fullName>
    </submittedName>
</protein>
<evidence type="ECO:0000256" key="1">
    <source>
        <dbReference type="SAM" id="MobiDB-lite"/>
    </source>
</evidence>
<dbReference type="CDD" id="cd02440">
    <property type="entry name" value="AdoMet_MTases"/>
    <property type="match status" value="1"/>
</dbReference>
<evidence type="ECO:0000259" key="2">
    <source>
        <dbReference type="Pfam" id="PF13649"/>
    </source>
</evidence>
<reference evidence="3 4" key="2">
    <citation type="submission" date="2020-04" db="EMBL/GenBank/DDBJ databases">
        <authorList>
            <person name="Fomenkov A."/>
            <person name="Anton B.P."/>
            <person name="Roberts R.J."/>
        </authorList>
    </citation>
    <scope>NUCLEOTIDE SEQUENCE [LARGE SCALE GENOMIC DNA]</scope>
    <source>
        <strain evidence="3 4">NEB122</strain>
    </source>
</reference>
<evidence type="ECO:0000313" key="3">
    <source>
        <dbReference type="EMBL" id="QJD67382.1"/>
    </source>
</evidence>
<reference evidence="3 4" key="1">
    <citation type="submission" date="2020-04" db="EMBL/GenBank/DDBJ databases">
        <title>Genome-Wide Identification of 5-Methylcytosine Sites in Bacterial Genomes By High-Throughput Sequencing of MspJI Restriction Fragments.</title>
        <authorList>
            <person name="Wu V."/>
        </authorList>
    </citation>
    <scope>NUCLEOTIDE SEQUENCE [LARGE SCALE GENOMIC DNA]</scope>
    <source>
        <strain evidence="3 4">NEB122</strain>
    </source>
</reference>
<evidence type="ECO:0000313" key="4">
    <source>
        <dbReference type="Proteomes" id="UP000503498"/>
    </source>
</evidence>
<dbReference type="AlphaFoldDB" id="A0A7Z2V983"/>
<dbReference type="Pfam" id="PF13649">
    <property type="entry name" value="Methyltransf_25"/>
    <property type="match status" value="1"/>
</dbReference>
<dbReference type="SUPFAM" id="SSF53335">
    <property type="entry name" value="S-adenosyl-L-methionine-dependent methyltransferases"/>
    <property type="match status" value="1"/>
</dbReference>
<dbReference type="EMBL" id="CP051651">
    <property type="protein sequence ID" value="QJD67382.1"/>
    <property type="molecule type" value="Genomic_DNA"/>
</dbReference>
<feature type="domain" description="Methyltransferase" evidence="2">
    <location>
        <begin position="137"/>
        <end position="233"/>
    </location>
</feature>
<dbReference type="InterPro" id="IPR029063">
    <property type="entry name" value="SAM-dependent_MTases_sf"/>
</dbReference>
<name>A0A7Z2V983_XANCA</name>
<sequence length="317" mass="35117">MPPVDLQSEGSAPSGRLLSHSNDPSTQDEQALTAVRARLLRDEAHTPERLDALLCLVDAMSTFELGRFLLHNRGLNAHWAHQMVTYQPGTLARDTAPMLEHALFERIPLLVATRHRFGIFQHQLQALLRPGMTLVSVACGFMGELLMLDYRHCPDVRLLGTDLDPQALDGARALARQRGLEHLVSLQLQDAWEAGEPGSADVLTSNGLNIYEPDDARVLALYRVFFDWLRPGGTLVTSFLTPPPQRSDQSPWKLEAVDASNWHLQELLTKVSPPSVTFRTQAQTLELLQRAGYGDVTFIDDPVGVFPTVVARKPPAA</sequence>
<keyword evidence="3" id="KW-0489">Methyltransferase</keyword>
<gene>
    <name evidence="3" type="ORF">HG421_06345</name>
</gene>
<organism evidence="3 4">
    <name type="scientific">Xanthomonas campestris pv. badrii</name>
    <dbReference type="NCBI Taxonomy" id="149696"/>
    <lineage>
        <taxon>Bacteria</taxon>
        <taxon>Pseudomonadati</taxon>
        <taxon>Pseudomonadota</taxon>
        <taxon>Gammaproteobacteria</taxon>
        <taxon>Lysobacterales</taxon>
        <taxon>Lysobacteraceae</taxon>
        <taxon>Xanthomonas</taxon>
    </lineage>
</organism>
<dbReference type="InterPro" id="IPR041698">
    <property type="entry name" value="Methyltransf_25"/>
</dbReference>
<dbReference type="Proteomes" id="UP000503498">
    <property type="component" value="Chromosome"/>
</dbReference>
<dbReference type="Gene3D" id="3.40.50.150">
    <property type="entry name" value="Vaccinia Virus protein VP39"/>
    <property type="match status" value="1"/>
</dbReference>